<feature type="compositionally biased region" description="Basic and acidic residues" evidence="1">
    <location>
        <begin position="214"/>
        <end position="229"/>
    </location>
</feature>
<dbReference type="EMBL" id="JAWDJX010000159">
    <property type="protein sequence ID" value="KAK3045743.1"/>
    <property type="molecule type" value="Genomic_DNA"/>
</dbReference>
<evidence type="ECO:0000313" key="3">
    <source>
        <dbReference type="Proteomes" id="UP001271007"/>
    </source>
</evidence>
<dbReference type="Proteomes" id="UP001271007">
    <property type="component" value="Unassembled WGS sequence"/>
</dbReference>
<feature type="compositionally biased region" description="Low complexity" evidence="1">
    <location>
        <begin position="186"/>
        <end position="197"/>
    </location>
</feature>
<feature type="compositionally biased region" description="Polar residues" evidence="1">
    <location>
        <begin position="161"/>
        <end position="171"/>
    </location>
</feature>
<dbReference type="AlphaFoldDB" id="A0AAJ0D4D7"/>
<name>A0AAJ0D4D7_9PEZI</name>
<organism evidence="2 3">
    <name type="scientific">Extremus antarcticus</name>
    <dbReference type="NCBI Taxonomy" id="702011"/>
    <lineage>
        <taxon>Eukaryota</taxon>
        <taxon>Fungi</taxon>
        <taxon>Dikarya</taxon>
        <taxon>Ascomycota</taxon>
        <taxon>Pezizomycotina</taxon>
        <taxon>Dothideomycetes</taxon>
        <taxon>Dothideomycetidae</taxon>
        <taxon>Mycosphaerellales</taxon>
        <taxon>Extremaceae</taxon>
        <taxon>Extremus</taxon>
    </lineage>
</organism>
<accession>A0AAJ0D4D7</accession>
<feature type="region of interest" description="Disordered" evidence="1">
    <location>
        <begin position="1"/>
        <end position="29"/>
    </location>
</feature>
<sequence>MSADRAQYVTKDRSGHMSGFQSSKGPGAVHAATPLAANPAENVDGSSGRLTSATTELNSIVDIYRNIHQSIDVLLQQNLIIDTITKENARVLSRLTAVERLARATREASGSHSRVTAEDGQRNESPNLQCGTGEACPSLSLVRELERSQNETAYKAGPLSHSDQASPQSAHLMNCQDHDFEDSEYSTNDPSSTTPSPERSLRHHSRHTISASMGKDRELQAHRIVRQDQTDCTSPSNDMAGRKRKRPSRKIEHKDESHERIAETFGADSDLEYFERIIDDTKANAHWISGAWNPRNLLSTPDVDPLQFVQAVPTLVMELEDNDFAERLLQVKQRMALAHFYRAYRSAHENHDMFLRWTDGIGSGVSLTPCNGRRMESIVKQRLIDISVWQSQRDRKQAAVKTNNWQRCGKPWAELIVRLGYSSLLLVPPSMTNKRMHSTPQDEFQSLLTAIEARKSSFANSLARADAIMEKLFQYATPPMIADRRHDAMQPGPWCWIPAPQHPETVNPTMLTFDHNHECADYIW</sequence>
<feature type="region of interest" description="Disordered" evidence="1">
    <location>
        <begin position="104"/>
        <end position="134"/>
    </location>
</feature>
<gene>
    <name evidence="2" type="ORF">LTR09_012721</name>
</gene>
<feature type="compositionally biased region" description="Basic and acidic residues" evidence="1">
    <location>
        <begin position="249"/>
        <end position="259"/>
    </location>
</feature>
<comment type="caution">
    <text evidence="2">The sequence shown here is derived from an EMBL/GenBank/DDBJ whole genome shotgun (WGS) entry which is preliminary data.</text>
</comment>
<feature type="region of interest" description="Disordered" evidence="1">
    <location>
        <begin position="147"/>
        <end position="259"/>
    </location>
</feature>
<keyword evidence="3" id="KW-1185">Reference proteome</keyword>
<evidence type="ECO:0000256" key="1">
    <source>
        <dbReference type="SAM" id="MobiDB-lite"/>
    </source>
</evidence>
<reference evidence="2" key="1">
    <citation type="submission" date="2023-04" db="EMBL/GenBank/DDBJ databases">
        <title>Black Yeasts Isolated from many extreme environments.</title>
        <authorList>
            <person name="Coleine C."/>
            <person name="Stajich J.E."/>
            <person name="Selbmann L."/>
        </authorList>
    </citation>
    <scope>NUCLEOTIDE SEQUENCE</scope>
    <source>
        <strain evidence="2">CCFEE 5312</strain>
    </source>
</reference>
<proteinExistence type="predicted"/>
<evidence type="ECO:0000313" key="2">
    <source>
        <dbReference type="EMBL" id="KAK3045743.1"/>
    </source>
</evidence>
<protein>
    <submittedName>
        <fullName evidence="2">Uncharacterized protein</fullName>
    </submittedName>
</protein>